<keyword evidence="1" id="KW-0812">Transmembrane</keyword>
<evidence type="ECO:0008006" key="4">
    <source>
        <dbReference type="Google" id="ProtNLM"/>
    </source>
</evidence>
<accession>A0A1Z5HUK1</accession>
<dbReference type="GO" id="GO:0016020">
    <property type="term" value="C:membrane"/>
    <property type="evidence" value="ECO:0007669"/>
    <property type="project" value="InterPro"/>
</dbReference>
<keyword evidence="1" id="KW-1133">Transmembrane helix</keyword>
<gene>
    <name evidence="2" type="ORF">KKC1_23550</name>
</gene>
<evidence type="ECO:0000313" key="3">
    <source>
        <dbReference type="Proteomes" id="UP000197032"/>
    </source>
</evidence>
<feature type="transmembrane region" description="Helical" evidence="1">
    <location>
        <begin position="53"/>
        <end position="73"/>
    </location>
</feature>
<proteinExistence type="predicted"/>
<feature type="transmembrane region" description="Helical" evidence="1">
    <location>
        <begin position="20"/>
        <end position="41"/>
    </location>
</feature>
<dbReference type="EMBL" id="BDGJ01000122">
    <property type="protein sequence ID" value="GAW93216.1"/>
    <property type="molecule type" value="Genomic_DNA"/>
</dbReference>
<keyword evidence="3" id="KW-1185">Reference proteome</keyword>
<sequence length="74" mass="8055">MIGGIGGNKAWAADFHSSAIVDGLLLLAVIFHALYGLRVILIDYGWVKQAKTLFKVFTAIGIVTYLAVLFFVIL</sequence>
<protein>
    <recommendedName>
        <fullName evidence="4">Succinate dehydrogenase, cytochrome b556 subunit</fullName>
    </recommendedName>
</protein>
<comment type="caution">
    <text evidence="2">The sequence shown here is derived from an EMBL/GenBank/DDBJ whole genome shotgun (WGS) entry which is preliminary data.</text>
</comment>
<dbReference type="InterPro" id="IPR034804">
    <property type="entry name" value="SQR/QFR_C/D"/>
</dbReference>
<dbReference type="AlphaFoldDB" id="A0A1Z5HUK1"/>
<reference evidence="3" key="1">
    <citation type="journal article" date="2017" name="Appl. Environ. Microbiol.">
        <title>Genomic analysis of Calderihabitans maritimus KKC1, a thermophilic hydrogenogenic carboxydotrophic bacterium isolated from marine sediment.</title>
        <authorList>
            <person name="Omae K."/>
            <person name="Yoneda Y."/>
            <person name="Fukuyama Y."/>
            <person name="Yoshida T."/>
            <person name="Sako Y."/>
        </authorList>
    </citation>
    <scope>NUCLEOTIDE SEQUENCE [LARGE SCALE GENOMIC DNA]</scope>
    <source>
        <strain evidence="3">KKC1</strain>
    </source>
</reference>
<evidence type="ECO:0000256" key="1">
    <source>
        <dbReference type="SAM" id="Phobius"/>
    </source>
</evidence>
<evidence type="ECO:0000313" key="2">
    <source>
        <dbReference type="EMBL" id="GAW93216.1"/>
    </source>
</evidence>
<name>A0A1Z5HUK1_9FIRM</name>
<keyword evidence="1" id="KW-0472">Membrane</keyword>
<dbReference type="Gene3D" id="1.20.1300.10">
    <property type="entry name" value="Fumarate reductase/succinate dehydrogenase, transmembrane subunit"/>
    <property type="match status" value="1"/>
</dbReference>
<dbReference type="Proteomes" id="UP000197032">
    <property type="component" value="Unassembled WGS sequence"/>
</dbReference>
<organism evidence="2 3">
    <name type="scientific">Calderihabitans maritimus</name>
    <dbReference type="NCBI Taxonomy" id="1246530"/>
    <lineage>
        <taxon>Bacteria</taxon>
        <taxon>Bacillati</taxon>
        <taxon>Bacillota</taxon>
        <taxon>Clostridia</taxon>
        <taxon>Neomoorellales</taxon>
        <taxon>Calderihabitantaceae</taxon>
        <taxon>Calderihabitans</taxon>
    </lineage>
</organism>
<dbReference type="SUPFAM" id="SSF81343">
    <property type="entry name" value="Fumarate reductase respiratory complex transmembrane subunits"/>
    <property type="match status" value="1"/>
</dbReference>